<accession>A0A9P0K5U2</accession>
<protein>
    <submittedName>
        <fullName evidence="1">Uncharacterized protein</fullName>
    </submittedName>
</protein>
<name>A0A9P0K5U2_ACAOB</name>
<proteinExistence type="predicted"/>
<comment type="caution">
    <text evidence="1">The sequence shown here is derived from an EMBL/GenBank/DDBJ whole genome shotgun (WGS) entry which is preliminary data.</text>
</comment>
<gene>
    <name evidence="1" type="ORF">ACAOBT_LOCUS7510</name>
</gene>
<reference evidence="1" key="1">
    <citation type="submission" date="2022-03" db="EMBL/GenBank/DDBJ databases">
        <authorList>
            <person name="Sayadi A."/>
        </authorList>
    </citation>
    <scope>NUCLEOTIDE SEQUENCE</scope>
</reference>
<dbReference type="Proteomes" id="UP001152888">
    <property type="component" value="Unassembled WGS sequence"/>
</dbReference>
<keyword evidence="2" id="KW-1185">Reference proteome</keyword>
<dbReference type="EMBL" id="CAKOFQ010006747">
    <property type="protein sequence ID" value="CAH1967715.1"/>
    <property type="molecule type" value="Genomic_DNA"/>
</dbReference>
<evidence type="ECO:0000313" key="2">
    <source>
        <dbReference type="Proteomes" id="UP001152888"/>
    </source>
</evidence>
<evidence type="ECO:0000313" key="1">
    <source>
        <dbReference type="EMBL" id="CAH1967715.1"/>
    </source>
</evidence>
<sequence>MFDVRLCDH</sequence>
<organism evidence="1 2">
    <name type="scientific">Acanthoscelides obtectus</name>
    <name type="common">Bean weevil</name>
    <name type="synonym">Bruchus obtectus</name>
    <dbReference type="NCBI Taxonomy" id="200917"/>
    <lineage>
        <taxon>Eukaryota</taxon>
        <taxon>Metazoa</taxon>
        <taxon>Ecdysozoa</taxon>
        <taxon>Arthropoda</taxon>
        <taxon>Hexapoda</taxon>
        <taxon>Insecta</taxon>
        <taxon>Pterygota</taxon>
        <taxon>Neoptera</taxon>
        <taxon>Endopterygota</taxon>
        <taxon>Coleoptera</taxon>
        <taxon>Polyphaga</taxon>
        <taxon>Cucujiformia</taxon>
        <taxon>Chrysomeloidea</taxon>
        <taxon>Chrysomelidae</taxon>
        <taxon>Bruchinae</taxon>
        <taxon>Bruchini</taxon>
        <taxon>Acanthoscelides</taxon>
    </lineage>
</organism>